<comment type="caution">
    <text evidence="1">The sequence shown here is derived from an EMBL/GenBank/DDBJ whole genome shotgun (WGS) entry which is preliminary data.</text>
</comment>
<reference evidence="1" key="1">
    <citation type="journal article" date="2020" name="mSystems">
        <title>Genome- and Community-Level Interaction Insights into Carbon Utilization and Element Cycling Functions of Hydrothermarchaeota in Hydrothermal Sediment.</title>
        <authorList>
            <person name="Zhou Z."/>
            <person name="Liu Y."/>
            <person name="Xu W."/>
            <person name="Pan J."/>
            <person name="Luo Z.H."/>
            <person name="Li M."/>
        </authorList>
    </citation>
    <scope>NUCLEOTIDE SEQUENCE [LARGE SCALE GENOMIC DNA]</scope>
    <source>
        <strain evidence="1">SpSt-1220</strain>
    </source>
</reference>
<accession>A0A831PH20</accession>
<sequence>MPRIDLPQDKKKGHLTLLREARTLRAGEYNALTVEERLRIVRNAVGRQKYDLIIEAVDSTELVQRLPSQEIYLLLKELGAEDCTELLTMASTEQMMIFFDLDFWRDEEFLPDSALQWLAMLLETGEGNVLRTAHELDFDLLTVLLQKFITITRGLESLTDEDALAEGRLERLYDMDFRDSESAKIVGMFLDILYRHDRDFYIGLMESVRNEIPAEIEEVAQENRRGRLLDRGFPDPFEAMNVFSPLDAGFFERRSENKIPFQAGEYGVEAPGFFLVEPAGDLLGEILSRGIEPETCWEMAYLLNKVMMAERADVGDLEQIAEKAREVYGYLNIALEYLGRGDFEEAMQRFNHAYLEHLLRLGLGLVMALR</sequence>
<dbReference type="AlphaFoldDB" id="A0A831PH20"/>
<protein>
    <submittedName>
        <fullName evidence="1">Uncharacterized protein</fullName>
    </submittedName>
</protein>
<gene>
    <name evidence="1" type="ORF">ENN94_01940</name>
</gene>
<dbReference type="Pfam" id="PF19676">
    <property type="entry name" value="DUF6178"/>
    <property type="match status" value="1"/>
</dbReference>
<organism evidence="1">
    <name type="scientific">Geoalkalibacter subterraneus</name>
    <dbReference type="NCBI Taxonomy" id="483547"/>
    <lineage>
        <taxon>Bacteria</taxon>
        <taxon>Pseudomonadati</taxon>
        <taxon>Thermodesulfobacteriota</taxon>
        <taxon>Desulfuromonadia</taxon>
        <taxon>Desulfuromonadales</taxon>
        <taxon>Geoalkalibacteraceae</taxon>
        <taxon>Geoalkalibacter</taxon>
    </lineage>
</organism>
<feature type="non-terminal residue" evidence="1">
    <location>
        <position position="370"/>
    </location>
</feature>
<evidence type="ECO:0000313" key="1">
    <source>
        <dbReference type="EMBL" id="HDR46443.1"/>
    </source>
</evidence>
<dbReference type="Proteomes" id="UP000886162">
    <property type="component" value="Unassembled WGS sequence"/>
</dbReference>
<dbReference type="EMBL" id="DSDO01000132">
    <property type="protein sequence ID" value="HDR46443.1"/>
    <property type="molecule type" value="Genomic_DNA"/>
</dbReference>
<dbReference type="InterPro" id="IPR045750">
    <property type="entry name" value="DUF6178"/>
</dbReference>
<proteinExistence type="predicted"/>
<name>A0A831PH20_9BACT</name>